<dbReference type="Proteomes" id="UP000093514">
    <property type="component" value="Unassembled WGS sequence"/>
</dbReference>
<keyword evidence="5" id="KW-1185">Reference proteome</keyword>
<name>A0A1C0AB74_9FIRM</name>
<dbReference type="PANTHER" id="PTHR33495:SF14">
    <property type="entry name" value="ANTI-SIGMA FACTOR ANTAGONIST"/>
    <property type="match status" value="1"/>
</dbReference>
<evidence type="ECO:0000313" key="5">
    <source>
        <dbReference type="Proteomes" id="UP000093514"/>
    </source>
</evidence>
<dbReference type="PROSITE" id="PS50801">
    <property type="entry name" value="STAS"/>
    <property type="match status" value="1"/>
</dbReference>
<dbReference type="InterPro" id="IPR036513">
    <property type="entry name" value="STAS_dom_sf"/>
</dbReference>
<dbReference type="Gene3D" id="3.30.750.24">
    <property type="entry name" value="STAS domain"/>
    <property type="match status" value="1"/>
</dbReference>
<evidence type="ECO:0000256" key="1">
    <source>
        <dbReference type="ARBA" id="ARBA00009013"/>
    </source>
</evidence>
<dbReference type="Pfam" id="PF01740">
    <property type="entry name" value="STAS"/>
    <property type="match status" value="1"/>
</dbReference>
<protein>
    <recommendedName>
        <fullName evidence="2">Anti-sigma factor antagonist</fullName>
    </recommendedName>
</protein>
<dbReference type="RefSeq" id="WP_068715500.1">
    <property type="nucleotide sequence ID" value="NZ_LWDV01000007.1"/>
</dbReference>
<comment type="caution">
    <text evidence="4">The sequence shown here is derived from an EMBL/GenBank/DDBJ whole genome shotgun (WGS) entry which is preliminary data.</text>
</comment>
<accession>A0A1C0AB74</accession>
<organism evidence="4 5">
    <name type="scientific">Orenia metallireducens</name>
    <dbReference type="NCBI Taxonomy" id="1413210"/>
    <lineage>
        <taxon>Bacteria</taxon>
        <taxon>Bacillati</taxon>
        <taxon>Bacillota</taxon>
        <taxon>Clostridia</taxon>
        <taxon>Halanaerobiales</taxon>
        <taxon>Halobacteroidaceae</taxon>
        <taxon>Orenia</taxon>
    </lineage>
</organism>
<gene>
    <name evidence="4" type="ORF">U472_03325</name>
</gene>
<dbReference type="CDD" id="cd07043">
    <property type="entry name" value="STAS_anti-anti-sigma_factors"/>
    <property type="match status" value="1"/>
</dbReference>
<dbReference type="OrthoDB" id="9794628at2"/>
<dbReference type="InterPro" id="IPR003658">
    <property type="entry name" value="Anti-sigma_ant"/>
</dbReference>
<evidence type="ECO:0000313" key="4">
    <source>
        <dbReference type="EMBL" id="OCL27598.1"/>
    </source>
</evidence>
<dbReference type="GO" id="GO:0043856">
    <property type="term" value="F:anti-sigma factor antagonist activity"/>
    <property type="evidence" value="ECO:0007669"/>
    <property type="project" value="InterPro"/>
</dbReference>
<comment type="similarity">
    <text evidence="1 2">Belongs to the anti-sigma-factor antagonist family.</text>
</comment>
<dbReference type="PANTHER" id="PTHR33495">
    <property type="entry name" value="ANTI-SIGMA FACTOR ANTAGONIST TM_1081-RELATED-RELATED"/>
    <property type="match status" value="1"/>
</dbReference>
<evidence type="ECO:0000256" key="2">
    <source>
        <dbReference type="RuleBase" id="RU003749"/>
    </source>
</evidence>
<sequence>MEIKIDNQEDIKVIKLIGDFDGSSAGKVEDDIMPYIKNQSKLVFDMGECEYVSSAGLRVLLIIAKKLKSVEGFGVLSNLSEEVKDVMDITGFSHILNSYNTVNEAINYMKKGE</sequence>
<evidence type="ECO:0000259" key="3">
    <source>
        <dbReference type="PROSITE" id="PS50801"/>
    </source>
</evidence>
<feature type="domain" description="STAS" evidence="3">
    <location>
        <begin position="1"/>
        <end position="109"/>
    </location>
</feature>
<dbReference type="InterPro" id="IPR002645">
    <property type="entry name" value="STAS_dom"/>
</dbReference>
<reference evidence="4 5" key="2">
    <citation type="submission" date="2016-08" db="EMBL/GenBank/DDBJ databases">
        <title>Orenia metallireducens sp. nov. strain Z6, a Novel Metal-reducing Firmicute from the Deep Subsurface.</title>
        <authorList>
            <person name="Maxim B.I."/>
            <person name="Kenneth K."/>
            <person name="Flynn T.M."/>
            <person name="Oloughlin E.J."/>
            <person name="Locke R.A."/>
            <person name="Weber J.R."/>
            <person name="Egan S.M."/>
            <person name="Mackie R.I."/>
            <person name="Cann I.K."/>
        </authorList>
    </citation>
    <scope>NUCLEOTIDE SEQUENCE [LARGE SCALE GENOMIC DNA]</scope>
    <source>
        <strain evidence="4 5">Z6</strain>
    </source>
</reference>
<dbReference type="AlphaFoldDB" id="A0A1C0AB74"/>
<proteinExistence type="inferred from homology"/>
<reference evidence="5" key="1">
    <citation type="submission" date="2016-07" db="EMBL/GenBank/DDBJ databases">
        <authorList>
            <person name="Florea S."/>
            <person name="Webb J.S."/>
            <person name="Jaromczyk J."/>
            <person name="Schardl C.L."/>
        </authorList>
    </citation>
    <scope>NUCLEOTIDE SEQUENCE [LARGE SCALE GENOMIC DNA]</scope>
    <source>
        <strain evidence="5">Z6</strain>
    </source>
</reference>
<dbReference type="EMBL" id="LWDV01000007">
    <property type="protein sequence ID" value="OCL27598.1"/>
    <property type="molecule type" value="Genomic_DNA"/>
</dbReference>
<dbReference type="NCBIfam" id="TIGR00377">
    <property type="entry name" value="ant_ant_sig"/>
    <property type="match status" value="1"/>
</dbReference>
<dbReference type="SUPFAM" id="SSF52091">
    <property type="entry name" value="SpoIIaa-like"/>
    <property type="match status" value="1"/>
</dbReference>